<dbReference type="InterPro" id="IPR011610">
    <property type="entry name" value="SAM_mthyl_Trfase_ML2640-like"/>
</dbReference>
<comment type="caution">
    <text evidence="5">The sequence shown here is derived from an EMBL/GenBank/DDBJ whole genome shotgun (WGS) entry which is preliminary data.</text>
</comment>
<evidence type="ECO:0000256" key="2">
    <source>
        <dbReference type="ARBA" id="ARBA00022603"/>
    </source>
</evidence>
<reference evidence="5 6" key="1">
    <citation type="submission" date="2023-01" db="EMBL/GenBank/DDBJ databases">
        <title>Novel diversity within Roseofilum (Cyanobacteria; Desertifilaceae) from marine benthic mats with descriptions of four novel species.</title>
        <authorList>
            <person name="Wang Y."/>
            <person name="Berthold D.E."/>
            <person name="Hu J."/>
            <person name="Lefler F.W."/>
            <person name="Laughinghouse H.D. IV."/>
        </authorList>
    </citation>
    <scope>NUCLEOTIDE SEQUENCE [LARGE SCALE GENOMIC DNA]</scope>
    <source>
        <strain evidence="5 6">BLCC-M143</strain>
    </source>
</reference>
<dbReference type="InterPro" id="IPR007213">
    <property type="entry name" value="Ppm1/Ppm2/Tcmp"/>
</dbReference>
<organism evidence="5 6">
    <name type="scientific">Roseofilum casamattae BLCC-M143</name>
    <dbReference type="NCBI Taxonomy" id="3022442"/>
    <lineage>
        <taxon>Bacteria</taxon>
        <taxon>Bacillati</taxon>
        <taxon>Cyanobacteriota</taxon>
        <taxon>Cyanophyceae</taxon>
        <taxon>Desertifilales</taxon>
        <taxon>Desertifilaceae</taxon>
        <taxon>Roseofilum</taxon>
        <taxon>Roseofilum casamattae</taxon>
    </lineage>
</organism>
<dbReference type="NCBIfam" id="TIGR00027">
    <property type="entry name" value="mthyl_TIGR00027"/>
    <property type="match status" value="1"/>
</dbReference>
<dbReference type="SUPFAM" id="SSF53335">
    <property type="entry name" value="S-adenosyl-L-methionine-dependent methyltransferases"/>
    <property type="match status" value="1"/>
</dbReference>
<sequence length="264" mass="30333">MTVPSPTPENFVPFTARVMAAIRDLESQRDDRLFNDPYARQFVTPEAIAFRDRKLQDIDRQYLALRTRFFDDFLRSLSPRIRQIVFLGAGMDARAYRLPWPENTALYELDLAEIIDAKADYFQNISPQLQRIAIAADLTQPWISLLCDRGYQKDAPTLWILEGLLMYLSNHEVEQLLQDISDLSQPESAIGFDIVSSASLDYEPYRGHFKSGYDRPLDLLSSYGWQGTLVEPSDLSIRLGRPPLIMPPELPENSRSWFVTGIKQ</sequence>
<keyword evidence="6" id="KW-1185">Reference proteome</keyword>
<accession>A0ABT7BUT5</accession>
<gene>
    <name evidence="5" type="ORF">PMH09_07000</name>
</gene>
<dbReference type="Gene3D" id="3.40.50.150">
    <property type="entry name" value="Vaccinia Virus protein VP39"/>
    <property type="match status" value="1"/>
</dbReference>
<proteinExistence type="inferred from homology"/>
<dbReference type="GO" id="GO:0032259">
    <property type="term" value="P:methylation"/>
    <property type="evidence" value="ECO:0007669"/>
    <property type="project" value="UniProtKB-KW"/>
</dbReference>
<dbReference type="Proteomes" id="UP001232992">
    <property type="component" value="Unassembled WGS sequence"/>
</dbReference>
<evidence type="ECO:0000313" key="6">
    <source>
        <dbReference type="Proteomes" id="UP001232992"/>
    </source>
</evidence>
<evidence type="ECO:0000256" key="3">
    <source>
        <dbReference type="ARBA" id="ARBA00022679"/>
    </source>
</evidence>
<dbReference type="PANTHER" id="PTHR43619:SF2">
    <property type="entry name" value="S-ADENOSYL-L-METHIONINE-DEPENDENT METHYLTRANSFERASES SUPERFAMILY PROTEIN"/>
    <property type="match status" value="1"/>
</dbReference>
<comment type="similarity">
    <text evidence="1 4">Belongs to the UPF0677 family.</text>
</comment>
<dbReference type="EMBL" id="JAQOSQ010000005">
    <property type="protein sequence ID" value="MDJ1182941.1"/>
    <property type="molecule type" value="Genomic_DNA"/>
</dbReference>
<dbReference type="Pfam" id="PF04072">
    <property type="entry name" value="LCM"/>
    <property type="match status" value="1"/>
</dbReference>
<dbReference type="GO" id="GO:0008168">
    <property type="term" value="F:methyltransferase activity"/>
    <property type="evidence" value="ECO:0007669"/>
    <property type="project" value="UniProtKB-KW"/>
</dbReference>
<evidence type="ECO:0000256" key="1">
    <source>
        <dbReference type="ARBA" id="ARBA00008138"/>
    </source>
</evidence>
<protein>
    <recommendedName>
        <fullName evidence="4">S-adenosyl-L-methionine-dependent methyltransferase</fullName>
        <ecNumber evidence="4">2.1.1.-</ecNumber>
    </recommendedName>
</protein>
<keyword evidence="4" id="KW-0949">S-adenosyl-L-methionine</keyword>
<dbReference type="PANTHER" id="PTHR43619">
    <property type="entry name" value="S-ADENOSYL-L-METHIONINE-DEPENDENT METHYLTRANSFERASE YKTD-RELATED"/>
    <property type="match status" value="1"/>
</dbReference>
<dbReference type="RefSeq" id="WP_283757593.1">
    <property type="nucleotide sequence ID" value="NZ_JAQOSQ010000005.1"/>
</dbReference>
<keyword evidence="2 4" id="KW-0489">Methyltransferase</keyword>
<name>A0ABT7BUT5_9CYAN</name>
<keyword evidence="3 5" id="KW-0808">Transferase</keyword>
<comment type="function">
    <text evidence="4">Exhibits S-adenosyl-L-methionine-dependent methyltransferase activity.</text>
</comment>
<dbReference type="EC" id="2.1.1.-" evidence="4"/>
<evidence type="ECO:0000256" key="4">
    <source>
        <dbReference type="RuleBase" id="RU362030"/>
    </source>
</evidence>
<evidence type="ECO:0000313" key="5">
    <source>
        <dbReference type="EMBL" id="MDJ1182941.1"/>
    </source>
</evidence>
<dbReference type="InterPro" id="IPR029063">
    <property type="entry name" value="SAM-dependent_MTases_sf"/>
</dbReference>